<dbReference type="SMART" id="SM00342">
    <property type="entry name" value="HTH_ARAC"/>
    <property type="match status" value="1"/>
</dbReference>
<dbReference type="Proteomes" id="UP000037977">
    <property type="component" value="Unassembled WGS sequence"/>
</dbReference>
<keyword evidence="3" id="KW-0804">Transcription</keyword>
<dbReference type="STRING" id="33935.ADM90_00585"/>
<dbReference type="SUPFAM" id="SSF46689">
    <property type="entry name" value="Homeodomain-like"/>
    <property type="match status" value="2"/>
</dbReference>
<dbReference type="PATRIC" id="fig|33935.3.peg.2957"/>
<keyword evidence="2" id="KW-0238">DNA-binding</keyword>
<dbReference type="Gene3D" id="1.10.10.60">
    <property type="entry name" value="Homeodomain-like"/>
    <property type="match status" value="2"/>
</dbReference>
<gene>
    <name evidence="5" type="ORF">ADM90_00585</name>
</gene>
<dbReference type="PRINTS" id="PR00032">
    <property type="entry name" value="HTHARAC"/>
</dbReference>
<dbReference type="InterPro" id="IPR018060">
    <property type="entry name" value="HTH_AraC"/>
</dbReference>
<evidence type="ECO:0000256" key="1">
    <source>
        <dbReference type="ARBA" id="ARBA00023015"/>
    </source>
</evidence>
<keyword evidence="6" id="KW-1185">Reference proteome</keyword>
<evidence type="ECO:0000313" key="5">
    <source>
        <dbReference type="EMBL" id="KOY83943.1"/>
    </source>
</evidence>
<dbReference type="PROSITE" id="PS01124">
    <property type="entry name" value="HTH_ARAC_FAMILY_2"/>
    <property type="match status" value="1"/>
</dbReference>
<dbReference type="OrthoDB" id="9807321at2"/>
<evidence type="ECO:0000256" key="2">
    <source>
        <dbReference type="ARBA" id="ARBA00023125"/>
    </source>
</evidence>
<evidence type="ECO:0000313" key="6">
    <source>
        <dbReference type="Proteomes" id="UP000037977"/>
    </source>
</evidence>
<dbReference type="GO" id="GO:0003700">
    <property type="term" value="F:DNA-binding transcription factor activity"/>
    <property type="evidence" value="ECO:0007669"/>
    <property type="project" value="InterPro"/>
</dbReference>
<comment type="caution">
    <text evidence="5">The sequence shown here is derived from an EMBL/GenBank/DDBJ whole genome shotgun (WGS) entry which is preliminary data.</text>
</comment>
<organism evidence="5 6">
    <name type="scientific">Lysinibacillus macroides</name>
    <dbReference type="NCBI Taxonomy" id="33935"/>
    <lineage>
        <taxon>Bacteria</taxon>
        <taxon>Bacillati</taxon>
        <taxon>Bacillota</taxon>
        <taxon>Bacilli</taxon>
        <taxon>Bacillales</taxon>
        <taxon>Bacillaceae</taxon>
        <taxon>Lysinibacillus</taxon>
    </lineage>
</organism>
<dbReference type="InterPro" id="IPR020449">
    <property type="entry name" value="Tscrpt_reg_AraC-type_HTH"/>
</dbReference>
<dbReference type="PANTHER" id="PTHR43280:SF29">
    <property type="entry name" value="ARAC-FAMILY TRANSCRIPTIONAL REGULATOR"/>
    <property type="match status" value="1"/>
</dbReference>
<feature type="domain" description="HTH araC/xylS-type" evidence="4">
    <location>
        <begin position="168"/>
        <end position="266"/>
    </location>
</feature>
<name>A0A0M9DN09_9BACI</name>
<dbReference type="EMBL" id="LGCI01000002">
    <property type="protein sequence ID" value="KOY83943.1"/>
    <property type="molecule type" value="Genomic_DNA"/>
</dbReference>
<dbReference type="InterPro" id="IPR009057">
    <property type="entry name" value="Homeodomain-like_sf"/>
</dbReference>
<dbReference type="AlphaFoldDB" id="A0A0M9DN09"/>
<evidence type="ECO:0000259" key="4">
    <source>
        <dbReference type="PROSITE" id="PS01124"/>
    </source>
</evidence>
<dbReference type="Pfam" id="PF12833">
    <property type="entry name" value="HTH_18"/>
    <property type="match status" value="1"/>
</dbReference>
<proteinExistence type="predicted"/>
<dbReference type="InterPro" id="IPR037923">
    <property type="entry name" value="HTH-like"/>
</dbReference>
<dbReference type="PANTHER" id="PTHR43280">
    <property type="entry name" value="ARAC-FAMILY TRANSCRIPTIONAL REGULATOR"/>
    <property type="match status" value="1"/>
</dbReference>
<dbReference type="SUPFAM" id="SSF51215">
    <property type="entry name" value="Regulatory protein AraC"/>
    <property type="match status" value="1"/>
</dbReference>
<reference evidence="5 6" key="1">
    <citation type="submission" date="2015-07" db="EMBL/GenBank/DDBJ databases">
        <title>Genome sequencing project for genomic taxonomy and phylogenomics of Bacillus-like bacteria.</title>
        <authorList>
            <person name="Liu B."/>
            <person name="Wang J."/>
            <person name="Zhu Y."/>
            <person name="Liu G."/>
            <person name="Chen Q."/>
            <person name="Chen Z."/>
            <person name="Che J."/>
            <person name="Ge C."/>
            <person name="Shi H."/>
            <person name="Pan Z."/>
            <person name="Liu X."/>
        </authorList>
    </citation>
    <scope>NUCLEOTIDE SEQUENCE [LARGE SCALE GENOMIC DNA]</scope>
    <source>
        <strain evidence="5 6">DSM 54</strain>
    </source>
</reference>
<keyword evidence="1" id="KW-0805">Transcription regulation</keyword>
<protein>
    <submittedName>
        <fullName evidence="5">AraC family transcriptional regulator</fullName>
    </submittedName>
</protein>
<dbReference type="GO" id="GO:0043565">
    <property type="term" value="F:sequence-specific DNA binding"/>
    <property type="evidence" value="ECO:0007669"/>
    <property type="project" value="InterPro"/>
</dbReference>
<sequence length="272" mass="31883">MDVNKLAEHFAHTAFQLKAVRRFEREPGMWFNDYSEPFPGFVFPLQGKAEFVFNGTPYIVRTGNIVHGGAQMQLDRRVIGTTKWEYLLVLYNVLGNEPKDFSLSSTHFELQTGQSPRLTELLQQLWRTSNETGGIHAFRTETLFRCVLDEMFVNVRNQTKDDTRALFEQIVSYVHDHYMDSLTVGMLAQQYNMNENRLFYLFQKYVGMGPWEYLAAYRLNRAKKLLLQLDIPIYVIAKSIGYADPYYFSRVFKKQFGISPNNFREKFKNNPC</sequence>
<evidence type="ECO:0000256" key="3">
    <source>
        <dbReference type="ARBA" id="ARBA00023163"/>
    </source>
</evidence>
<accession>A0A0M9DN09</accession>